<keyword evidence="1" id="KW-1133">Transmembrane helix</keyword>
<dbReference type="HOGENOM" id="CLU_3126334_0_0_1"/>
<name>G0P021_CAEBE</name>
<dbReference type="InParanoid" id="G0P021"/>
<gene>
    <name evidence="2" type="ORF">CAEBREN_31103</name>
</gene>
<dbReference type="Proteomes" id="UP000008068">
    <property type="component" value="Unassembled WGS sequence"/>
</dbReference>
<reference evidence="3" key="1">
    <citation type="submission" date="2011-07" db="EMBL/GenBank/DDBJ databases">
        <authorList>
            <consortium name="Caenorhabditis brenneri Sequencing and Analysis Consortium"/>
            <person name="Wilson R.K."/>
        </authorList>
    </citation>
    <scope>NUCLEOTIDE SEQUENCE [LARGE SCALE GENOMIC DNA]</scope>
    <source>
        <strain evidence="3">PB2801</strain>
    </source>
</reference>
<keyword evidence="1" id="KW-0472">Membrane</keyword>
<evidence type="ECO:0000313" key="3">
    <source>
        <dbReference type="Proteomes" id="UP000008068"/>
    </source>
</evidence>
<evidence type="ECO:0000256" key="1">
    <source>
        <dbReference type="SAM" id="Phobius"/>
    </source>
</evidence>
<dbReference type="EMBL" id="GL379995">
    <property type="protein sequence ID" value="EGT41407.1"/>
    <property type="molecule type" value="Genomic_DNA"/>
</dbReference>
<sequence>MERERVMIYSYFSLLLFGGSRSLVLPFFKYQLQEDENQSPKQMEFSSGDF</sequence>
<protein>
    <submittedName>
        <fullName evidence="2">Uncharacterized protein</fullName>
    </submittedName>
</protein>
<dbReference type="AlphaFoldDB" id="G0P021"/>
<proteinExistence type="predicted"/>
<evidence type="ECO:0000313" key="2">
    <source>
        <dbReference type="EMBL" id="EGT41407.1"/>
    </source>
</evidence>
<feature type="transmembrane region" description="Helical" evidence="1">
    <location>
        <begin position="6"/>
        <end position="28"/>
    </location>
</feature>
<accession>G0P021</accession>
<organism evidence="3">
    <name type="scientific">Caenorhabditis brenneri</name>
    <name type="common">Nematode worm</name>
    <dbReference type="NCBI Taxonomy" id="135651"/>
    <lineage>
        <taxon>Eukaryota</taxon>
        <taxon>Metazoa</taxon>
        <taxon>Ecdysozoa</taxon>
        <taxon>Nematoda</taxon>
        <taxon>Chromadorea</taxon>
        <taxon>Rhabditida</taxon>
        <taxon>Rhabditina</taxon>
        <taxon>Rhabditomorpha</taxon>
        <taxon>Rhabditoidea</taxon>
        <taxon>Rhabditidae</taxon>
        <taxon>Peloderinae</taxon>
        <taxon>Caenorhabditis</taxon>
    </lineage>
</organism>
<keyword evidence="1" id="KW-0812">Transmembrane</keyword>
<keyword evidence="3" id="KW-1185">Reference proteome</keyword>